<keyword evidence="2" id="KW-1185">Reference proteome</keyword>
<proteinExistence type="predicted"/>
<dbReference type="AlphaFoldDB" id="A0A8S0Q1G4"/>
<dbReference type="Gramene" id="OE9A040444T1">
    <property type="protein sequence ID" value="OE9A040444C1"/>
    <property type="gene ID" value="OE9A040444"/>
</dbReference>
<evidence type="ECO:0000313" key="2">
    <source>
        <dbReference type="Proteomes" id="UP000594638"/>
    </source>
</evidence>
<dbReference type="EMBL" id="CACTIH010000371">
    <property type="protein sequence ID" value="CAA2960108.1"/>
    <property type="molecule type" value="Genomic_DNA"/>
</dbReference>
<comment type="caution">
    <text evidence="1">The sequence shown here is derived from an EMBL/GenBank/DDBJ whole genome shotgun (WGS) entry which is preliminary data.</text>
</comment>
<name>A0A8S0Q1G4_OLEEU</name>
<protein>
    <submittedName>
        <fullName evidence="1">Uncharacterized protein</fullName>
    </submittedName>
</protein>
<gene>
    <name evidence="1" type="ORF">OLEA9_A040444</name>
</gene>
<sequence length="76" mass="7659">MVKSSINGCDEIGASDEVDCTAGYNWSVGICSPFLAFTTLFVGMVIDDPILMGEAVVVVGSGGGGGVGDDGLKKEV</sequence>
<reference evidence="1 2" key="1">
    <citation type="submission" date="2019-12" db="EMBL/GenBank/DDBJ databases">
        <authorList>
            <person name="Alioto T."/>
            <person name="Alioto T."/>
            <person name="Gomez Garrido J."/>
        </authorList>
    </citation>
    <scope>NUCLEOTIDE SEQUENCE [LARGE SCALE GENOMIC DNA]</scope>
</reference>
<accession>A0A8S0Q1G4</accession>
<evidence type="ECO:0000313" key="1">
    <source>
        <dbReference type="EMBL" id="CAA2960108.1"/>
    </source>
</evidence>
<dbReference type="Proteomes" id="UP000594638">
    <property type="component" value="Unassembled WGS sequence"/>
</dbReference>
<organism evidence="1 2">
    <name type="scientific">Olea europaea subsp. europaea</name>
    <dbReference type="NCBI Taxonomy" id="158383"/>
    <lineage>
        <taxon>Eukaryota</taxon>
        <taxon>Viridiplantae</taxon>
        <taxon>Streptophyta</taxon>
        <taxon>Embryophyta</taxon>
        <taxon>Tracheophyta</taxon>
        <taxon>Spermatophyta</taxon>
        <taxon>Magnoliopsida</taxon>
        <taxon>eudicotyledons</taxon>
        <taxon>Gunneridae</taxon>
        <taxon>Pentapetalae</taxon>
        <taxon>asterids</taxon>
        <taxon>lamiids</taxon>
        <taxon>Lamiales</taxon>
        <taxon>Oleaceae</taxon>
        <taxon>Oleeae</taxon>
        <taxon>Olea</taxon>
    </lineage>
</organism>